<proteinExistence type="predicted"/>
<feature type="domain" description="Reverse transcriptase" evidence="1">
    <location>
        <begin position="52"/>
        <end position="315"/>
    </location>
</feature>
<evidence type="ECO:0000259" key="1">
    <source>
        <dbReference type="PROSITE" id="PS50878"/>
    </source>
</evidence>
<accession>A0AB37M4Y8</accession>
<reference evidence="2 3" key="1">
    <citation type="submission" date="2018-08" db="EMBL/GenBank/DDBJ databases">
        <title>A genome reference for cultivated species of the human gut microbiota.</title>
        <authorList>
            <person name="Zou Y."/>
            <person name="Xue W."/>
            <person name="Luo G."/>
        </authorList>
    </citation>
    <scope>NUCLEOTIDE SEQUENCE [LARGE SCALE GENOMIC DNA]</scope>
    <source>
        <strain evidence="2 3">AF31-23</strain>
    </source>
</reference>
<dbReference type="EMBL" id="QRQM01000060">
    <property type="protein sequence ID" value="RHN01127.1"/>
    <property type="molecule type" value="Genomic_DNA"/>
</dbReference>
<dbReference type="AlphaFoldDB" id="A0AB37M4Y8"/>
<gene>
    <name evidence="2" type="ORF">DWZ32_23390</name>
</gene>
<evidence type="ECO:0000313" key="3">
    <source>
        <dbReference type="Proteomes" id="UP000286003"/>
    </source>
</evidence>
<dbReference type="RefSeq" id="WP_118477443.1">
    <property type="nucleotide sequence ID" value="NZ_JAQCXL010000065.1"/>
</dbReference>
<dbReference type="InterPro" id="IPR000477">
    <property type="entry name" value="RT_dom"/>
</dbReference>
<name>A0AB37M4Y8_9BACE</name>
<dbReference type="Proteomes" id="UP000286003">
    <property type="component" value="Unassembled WGS sequence"/>
</dbReference>
<evidence type="ECO:0000313" key="2">
    <source>
        <dbReference type="EMBL" id="RHN01127.1"/>
    </source>
</evidence>
<sequence length="501" mass="58624">MKTVLELSTAKALDYFLQSSNYSTIAFPIYFDFKKILEFVKAKIGSKDFSACLKDKKKFPSDYDNVSYHLLMNKDGRYAYRPLQLVNPYLYYFLVREITKTSNWKFLIKRFKEFENPNCEVVSIPMIKDAKDKSIMATTIKSWWEHIEQKSVELSLEYKYIFITDITNCYGSIYTHSISWALHGMEYSKEHREEKNLGKLIDTYIMGMQYGQTNGIPQGSVLFDFIAEIVLGYADLLLYEDLQKEGIVNYKVLRYRDDYRIFSNSKEEIERIAMKLQTILGILNLQINSSKTKLSEDVVEASIKEDKLHYIANVPIYKRSRSLFNTLQQELLFILQFSKKYPNSGTLSKLLSKFLKRLVGIDKLEEDISVLSAIVVEIAMNSPKIYNLVVSILSNLINQLDSTAERENISKNICNKFSRLPNIGYLQIWMQRITYKMATPMGYTEPLCKIINNEPDILIWNNNWLKDECITDFPTYSMCTHWLRDLYTPIIDIDEVSIFEY</sequence>
<organism evidence="2 3">
    <name type="scientific">Bacteroides intestinalis</name>
    <dbReference type="NCBI Taxonomy" id="329854"/>
    <lineage>
        <taxon>Bacteria</taxon>
        <taxon>Pseudomonadati</taxon>
        <taxon>Bacteroidota</taxon>
        <taxon>Bacteroidia</taxon>
        <taxon>Bacteroidales</taxon>
        <taxon>Bacteroidaceae</taxon>
        <taxon>Bacteroides</taxon>
    </lineage>
</organism>
<comment type="caution">
    <text evidence="2">The sequence shown here is derived from an EMBL/GenBank/DDBJ whole genome shotgun (WGS) entry which is preliminary data.</text>
</comment>
<dbReference type="CDD" id="cd01646">
    <property type="entry name" value="RT_Bac_retron_I"/>
    <property type="match status" value="1"/>
</dbReference>
<dbReference type="Pfam" id="PF00078">
    <property type="entry name" value="RVT_1"/>
    <property type="match status" value="1"/>
</dbReference>
<protein>
    <recommendedName>
        <fullName evidence="1">Reverse transcriptase domain-containing protein</fullName>
    </recommendedName>
</protein>
<dbReference type="PROSITE" id="PS50878">
    <property type="entry name" value="RT_POL"/>
    <property type="match status" value="1"/>
</dbReference>